<comment type="caution">
    <text evidence="1">The sequence shown here is derived from an EMBL/GenBank/DDBJ whole genome shotgun (WGS) entry which is preliminary data.</text>
</comment>
<keyword evidence="2" id="KW-1185">Reference proteome</keyword>
<sequence length="112" mass="12496">MKDAASLLNMQSCKMISRLPTLVECHRALGSRCIKFFWSLLVQLQDLFTGGGAKTPQPADSVNAAKQVLVSVSQYFEPLHSKLEGVLVFSSSILRLRGRSYFLTKWVSAEME</sequence>
<accession>A0ACC4B2Y3</accession>
<reference evidence="1 2" key="1">
    <citation type="journal article" date="2024" name="Plant Biotechnol. J.">
        <title>Genome and CRISPR/Cas9 system of a widespread forest tree (Populus alba) in the world.</title>
        <authorList>
            <person name="Liu Y.J."/>
            <person name="Jiang P.F."/>
            <person name="Han X.M."/>
            <person name="Li X.Y."/>
            <person name="Wang H.M."/>
            <person name="Wang Y.J."/>
            <person name="Wang X.X."/>
            <person name="Zeng Q.Y."/>
        </authorList>
    </citation>
    <scope>NUCLEOTIDE SEQUENCE [LARGE SCALE GENOMIC DNA]</scope>
    <source>
        <strain evidence="2">cv. PAL-ZL1</strain>
    </source>
</reference>
<dbReference type="EMBL" id="RCHU02000014">
    <property type="protein sequence ID" value="KAL3572362.1"/>
    <property type="molecule type" value="Genomic_DNA"/>
</dbReference>
<dbReference type="Proteomes" id="UP000309997">
    <property type="component" value="Unassembled WGS sequence"/>
</dbReference>
<evidence type="ECO:0000313" key="2">
    <source>
        <dbReference type="Proteomes" id="UP000309997"/>
    </source>
</evidence>
<evidence type="ECO:0000313" key="1">
    <source>
        <dbReference type="EMBL" id="KAL3572362.1"/>
    </source>
</evidence>
<protein>
    <submittedName>
        <fullName evidence="1">Uncharacterized protein</fullName>
    </submittedName>
</protein>
<organism evidence="1 2">
    <name type="scientific">Populus alba</name>
    <name type="common">White poplar</name>
    <dbReference type="NCBI Taxonomy" id="43335"/>
    <lineage>
        <taxon>Eukaryota</taxon>
        <taxon>Viridiplantae</taxon>
        <taxon>Streptophyta</taxon>
        <taxon>Embryophyta</taxon>
        <taxon>Tracheophyta</taxon>
        <taxon>Spermatophyta</taxon>
        <taxon>Magnoliopsida</taxon>
        <taxon>eudicotyledons</taxon>
        <taxon>Gunneridae</taxon>
        <taxon>Pentapetalae</taxon>
        <taxon>rosids</taxon>
        <taxon>fabids</taxon>
        <taxon>Malpighiales</taxon>
        <taxon>Salicaceae</taxon>
        <taxon>Saliceae</taxon>
        <taxon>Populus</taxon>
    </lineage>
</organism>
<gene>
    <name evidence="1" type="ORF">D5086_026266</name>
</gene>
<proteinExistence type="predicted"/>
<name>A0ACC4B2Y3_POPAL</name>